<dbReference type="EMBL" id="CDHK01000002">
    <property type="protein sequence ID" value="CEJ55702.1"/>
    <property type="molecule type" value="Genomic_DNA"/>
</dbReference>
<evidence type="ECO:0000256" key="1">
    <source>
        <dbReference type="ARBA" id="ARBA00022801"/>
    </source>
</evidence>
<dbReference type="STRING" id="104259.A0A0F7TII1"/>
<dbReference type="Gene3D" id="3.40.50.1820">
    <property type="entry name" value="alpha/beta hydrolase"/>
    <property type="match status" value="1"/>
</dbReference>
<dbReference type="GO" id="GO:0072330">
    <property type="term" value="P:monocarboxylic acid biosynthetic process"/>
    <property type="evidence" value="ECO:0007669"/>
    <property type="project" value="UniProtKB-ARBA"/>
</dbReference>
<dbReference type="GO" id="GO:0017000">
    <property type="term" value="P:antibiotic biosynthetic process"/>
    <property type="evidence" value="ECO:0007669"/>
    <property type="project" value="UniProtKB-ARBA"/>
</dbReference>
<dbReference type="AlphaFoldDB" id="A0A0F7TII1"/>
<proteinExistence type="predicted"/>
<accession>A0A0F7TII1</accession>
<dbReference type="InterPro" id="IPR050300">
    <property type="entry name" value="GDXG_lipolytic_enzyme"/>
</dbReference>
<feature type="domain" description="Alpha/beta hydrolase fold-3" evidence="2">
    <location>
        <begin position="64"/>
        <end position="275"/>
    </location>
</feature>
<protein>
    <recommendedName>
        <fullName evidence="2">Alpha/beta hydrolase fold-3 domain-containing protein</fullName>
    </recommendedName>
</protein>
<evidence type="ECO:0000313" key="4">
    <source>
        <dbReference type="Proteomes" id="UP000042958"/>
    </source>
</evidence>
<dbReference type="GO" id="GO:0016787">
    <property type="term" value="F:hydrolase activity"/>
    <property type="evidence" value="ECO:0007669"/>
    <property type="project" value="UniProtKB-KW"/>
</dbReference>
<dbReference type="InterPro" id="IPR013094">
    <property type="entry name" value="AB_hydrolase_3"/>
</dbReference>
<dbReference type="Pfam" id="PF07859">
    <property type="entry name" value="Abhydrolase_3"/>
    <property type="match status" value="1"/>
</dbReference>
<dbReference type="OrthoDB" id="408631at2759"/>
<name>A0A0F7TII1_PENBI</name>
<organism evidence="3 4">
    <name type="scientific">Penicillium brasilianum</name>
    <dbReference type="NCBI Taxonomy" id="104259"/>
    <lineage>
        <taxon>Eukaryota</taxon>
        <taxon>Fungi</taxon>
        <taxon>Dikarya</taxon>
        <taxon>Ascomycota</taxon>
        <taxon>Pezizomycotina</taxon>
        <taxon>Eurotiomycetes</taxon>
        <taxon>Eurotiomycetidae</taxon>
        <taxon>Eurotiales</taxon>
        <taxon>Aspergillaceae</taxon>
        <taxon>Penicillium</taxon>
    </lineage>
</organism>
<keyword evidence="1" id="KW-0378">Hydrolase</keyword>
<dbReference type="PANTHER" id="PTHR48081">
    <property type="entry name" value="AB HYDROLASE SUPERFAMILY PROTEIN C4A8.06C"/>
    <property type="match status" value="1"/>
</dbReference>
<evidence type="ECO:0000313" key="3">
    <source>
        <dbReference type="EMBL" id="CEJ55702.1"/>
    </source>
</evidence>
<dbReference type="PANTHER" id="PTHR48081:SF8">
    <property type="entry name" value="ALPHA_BETA HYDROLASE FOLD-3 DOMAIN-CONTAINING PROTEIN-RELATED"/>
    <property type="match status" value="1"/>
</dbReference>
<keyword evidence="4" id="KW-1185">Reference proteome</keyword>
<dbReference type="InterPro" id="IPR029058">
    <property type="entry name" value="AB_hydrolase_fold"/>
</dbReference>
<dbReference type="Proteomes" id="UP000042958">
    <property type="component" value="Unassembled WGS sequence"/>
</dbReference>
<evidence type="ECO:0000259" key="2">
    <source>
        <dbReference type="Pfam" id="PF07859"/>
    </source>
</evidence>
<sequence>MGLTYIYHKSIAIFLRGLVRYRLDLHPKPDETIFIPSRDAGRNIKAHVYKSVEEKQKQPSPVLINFCGSGFVLGTFGTDDEFCRSISDNTDYTVIDVQYRLAPEHPFPSAFNDAEDVVTWVRSLPEQFDTSCISLSGFSAGGNIALAVSCSSSLVQSEASPDVFRAVMVFYAPVDMAVPTPQKPLVDRSNFIMRKIFPTFSHLCHKCLNFAGFDPKDHRLSPFFADPSKFPPNILMITAAQCAFAIEVEKLAENIRNVDGKYVVCKRMDGCAHGWDKEAIQGTPQAEAKDEAYEMAANMLRRREMGAEKPSMTKV</sequence>
<gene>
    <name evidence="3" type="ORF">PMG11_01941</name>
</gene>
<reference evidence="4" key="1">
    <citation type="journal article" date="2015" name="Genome Announc.">
        <title>Draft genome sequence of the fungus Penicillium brasilianum MG11.</title>
        <authorList>
            <person name="Horn F."/>
            <person name="Linde J."/>
            <person name="Mattern D.J."/>
            <person name="Walther G."/>
            <person name="Guthke R."/>
            <person name="Brakhage A.A."/>
            <person name="Valiante V."/>
        </authorList>
    </citation>
    <scope>NUCLEOTIDE SEQUENCE [LARGE SCALE GENOMIC DNA]</scope>
    <source>
        <strain evidence="4">MG11</strain>
    </source>
</reference>
<dbReference type="SUPFAM" id="SSF53474">
    <property type="entry name" value="alpha/beta-Hydrolases"/>
    <property type="match status" value="1"/>
</dbReference>